<feature type="compositionally biased region" description="Basic and acidic residues" evidence="1">
    <location>
        <begin position="293"/>
        <end position="302"/>
    </location>
</feature>
<dbReference type="OrthoDB" id="5427664at2759"/>
<feature type="compositionally biased region" description="Polar residues" evidence="1">
    <location>
        <begin position="396"/>
        <end position="420"/>
    </location>
</feature>
<feature type="compositionally biased region" description="Basic and acidic residues" evidence="1">
    <location>
        <begin position="494"/>
        <end position="517"/>
    </location>
</feature>
<reference evidence="3 4" key="1">
    <citation type="journal article" date="2019" name="Nat. Ecol. Evol.">
        <title>Megaphylogeny resolves global patterns of mushroom evolution.</title>
        <authorList>
            <person name="Varga T."/>
            <person name="Krizsan K."/>
            <person name="Foldi C."/>
            <person name="Dima B."/>
            <person name="Sanchez-Garcia M."/>
            <person name="Sanchez-Ramirez S."/>
            <person name="Szollosi G.J."/>
            <person name="Szarkandi J.G."/>
            <person name="Papp V."/>
            <person name="Albert L."/>
            <person name="Andreopoulos W."/>
            <person name="Angelini C."/>
            <person name="Antonin V."/>
            <person name="Barry K.W."/>
            <person name="Bougher N.L."/>
            <person name="Buchanan P."/>
            <person name="Buyck B."/>
            <person name="Bense V."/>
            <person name="Catcheside P."/>
            <person name="Chovatia M."/>
            <person name="Cooper J."/>
            <person name="Damon W."/>
            <person name="Desjardin D."/>
            <person name="Finy P."/>
            <person name="Geml J."/>
            <person name="Haridas S."/>
            <person name="Hughes K."/>
            <person name="Justo A."/>
            <person name="Karasinski D."/>
            <person name="Kautmanova I."/>
            <person name="Kiss B."/>
            <person name="Kocsube S."/>
            <person name="Kotiranta H."/>
            <person name="LaButti K.M."/>
            <person name="Lechner B.E."/>
            <person name="Liimatainen K."/>
            <person name="Lipzen A."/>
            <person name="Lukacs Z."/>
            <person name="Mihaltcheva S."/>
            <person name="Morgado L.N."/>
            <person name="Niskanen T."/>
            <person name="Noordeloos M.E."/>
            <person name="Ohm R.A."/>
            <person name="Ortiz-Santana B."/>
            <person name="Ovrebo C."/>
            <person name="Racz N."/>
            <person name="Riley R."/>
            <person name="Savchenko A."/>
            <person name="Shiryaev A."/>
            <person name="Soop K."/>
            <person name="Spirin V."/>
            <person name="Szebenyi C."/>
            <person name="Tomsovsky M."/>
            <person name="Tulloss R.E."/>
            <person name="Uehling J."/>
            <person name="Grigoriev I.V."/>
            <person name="Vagvolgyi C."/>
            <person name="Papp T."/>
            <person name="Martin F.M."/>
            <person name="Miettinen O."/>
            <person name="Hibbett D.S."/>
            <person name="Nagy L.G."/>
        </authorList>
    </citation>
    <scope>NUCLEOTIDE SEQUENCE [LARGE SCALE GENOMIC DNA]</scope>
    <source>
        <strain evidence="3 4">CBS 962.96</strain>
    </source>
</reference>
<organism evidence="3 4">
    <name type="scientific">Dendrothele bispora (strain CBS 962.96)</name>
    <dbReference type="NCBI Taxonomy" id="1314807"/>
    <lineage>
        <taxon>Eukaryota</taxon>
        <taxon>Fungi</taxon>
        <taxon>Dikarya</taxon>
        <taxon>Basidiomycota</taxon>
        <taxon>Agaricomycotina</taxon>
        <taxon>Agaricomycetes</taxon>
        <taxon>Agaricomycetidae</taxon>
        <taxon>Agaricales</taxon>
        <taxon>Agaricales incertae sedis</taxon>
        <taxon>Dendrothele</taxon>
    </lineage>
</organism>
<feature type="compositionally biased region" description="Basic and acidic residues" evidence="1">
    <location>
        <begin position="209"/>
        <end position="225"/>
    </location>
</feature>
<feature type="transmembrane region" description="Helical" evidence="2">
    <location>
        <begin position="56"/>
        <end position="80"/>
    </location>
</feature>
<keyword evidence="4" id="KW-1185">Reference proteome</keyword>
<feature type="region of interest" description="Disordered" evidence="1">
    <location>
        <begin position="286"/>
        <end position="468"/>
    </location>
</feature>
<dbReference type="AlphaFoldDB" id="A0A4S8ME25"/>
<dbReference type="Proteomes" id="UP000297245">
    <property type="component" value="Unassembled WGS sequence"/>
</dbReference>
<keyword evidence="2" id="KW-0812">Transmembrane</keyword>
<protein>
    <submittedName>
        <fullName evidence="3">Uncharacterized protein</fullName>
    </submittedName>
</protein>
<keyword evidence="2" id="KW-0472">Membrane</keyword>
<evidence type="ECO:0000313" key="4">
    <source>
        <dbReference type="Proteomes" id="UP000297245"/>
    </source>
</evidence>
<feature type="compositionally biased region" description="Polar residues" evidence="1">
    <location>
        <begin position="443"/>
        <end position="468"/>
    </location>
</feature>
<name>A0A4S8ME25_DENBC</name>
<gene>
    <name evidence="3" type="ORF">K435DRAFT_837316</name>
</gene>
<feature type="compositionally biased region" description="Basic and acidic residues" evidence="1">
    <location>
        <begin position="424"/>
        <end position="434"/>
    </location>
</feature>
<feature type="transmembrane region" description="Helical" evidence="2">
    <location>
        <begin position="125"/>
        <end position="146"/>
    </location>
</feature>
<accession>A0A4S8ME25</accession>
<feature type="compositionally biased region" description="Basic and acidic residues" evidence="1">
    <location>
        <begin position="233"/>
        <end position="245"/>
    </location>
</feature>
<evidence type="ECO:0000256" key="1">
    <source>
        <dbReference type="SAM" id="MobiDB-lite"/>
    </source>
</evidence>
<keyword evidence="2" id="KW-1133">Transmembrane helix</keyword>
<evidence type="ECO:0000256" key="2">
    <source>
        <dbReference type="SAM" id="Phobius"/>
    </source>
</evidence>
<feature type="region of interest" description="Disordered" evidence="1">
    <location>
        <begin position="481"/>
        <end position="548"/>
    </location>
</feature>
<proteinExistence type="predicted"/>
<feature type="compositionally biased region" description="Acidic residues" evidence="1">
    <location>
        <begin position="518"/>
        <end position="527"/>
    </location>
</feature>
<sequence length="548" mass="61493">MVWHGSIFVGSCLWIWGTAPIFGDDTSCIMYLTLCNLAVKFTLFSLWDPTDSVRGFALFVMTLYVLLMFLLNLILLLQLLPLSFLHPNPIPFLKQTFQLFLFLSQYYTNQRHPTPISPQPPPLSAFPPTIVFVLMAVNLCSLILFITQIEAMIANNVQLVLGSSEDSEQNQNQWTFGQILSIVLVANPLVGFWRVLEAEWNVGVGVGKKGNDSDGDVQEKEKEGSRGLSRVLGHSEVDKDERNEGEKDENEVWGSLRERPVAMSVVGVQRRWREVRESRFTGSRFSWRSSRGNRRERDEEPSLHTQSPLPSYHSFIRDDNDNGADTTVRGQVHNHEGDQDSGREKEDPGEQSLTTTTAAVGPSSSASPTQTRTRPIGGRVPHLHMSPSPSPSPSPNTARPTTTISVTSRSKTIPQEQYNALRSFWDRRDSDRPVQRHGFQPLKGQQGQERQLNARTRIPSQTQPQSLDLTRLQGELMVQPEGRSRVQGQQQHGQLEDPERSAERDDVNDHADDSNDKEADDGEEEEGTFPLTTTGGSRVSKVSRGRGR</sequence>
<evidence type="ECO:0000313" key="3">
    <source>
        <dbReference type="EMBL" id="THV00329.1"/>
    </source>
</evidence>
<feature type="region of interest" description="Disordered" evidence="1">
    <location>
        <begin position="207"/>
        <end position="251"/>
    </location>
</feature>
<feature type="compositionally biased region" description="Polar residues" evidence="1">
    <location>
        <begin position="351"/>
        <end position="373"/>
    </location>
</feature>
<feature type="compositionally biased region" description="Basic and acidic residues" evidence="1">
    <location>
        <begin position="333"/>
        <end position="348"/>
    </location>
</feature>
<dbReference type="EMBL" id="ML179105">
    <property type="protein sequence ID" value="THV00329.1"/>
    <property type="molecule type" value="Genomic_DNA"/>
</dbReference>